<dbReference type="EMBL" id="MF994818">
    <property type="protein sequence ID" value="AVI08026.1"/>
    <property type="molecule type" value="Genomic_DNA"/>
</dbReference>
<sequence>MCKQRISAKKEVVVMSLYSIICADGRYFFIGYQHSRRCLNLHLNIQWSQQNPLETTWDPKMNVCKSKYD</sequence>
<organism evidence="1">
    <name type="scientific">Human betaherpesvirus 6A</name>
    <dbReference type="NCBI Taxonomy" id="32603"/>
    <lineage>
        <taxon>Viruses</taxon>
        <taxon>Duplodnaviria</taxon>
        <taxon>Heunggongvirae</taxon>
        <taxon>Peploviricota</taxon>
        <taxon>Herviviricetes</taxon>
        <taxon>Herpesvirales</taxon>
        <taxon>Orthoherpesviridae</taxon>
        <taxon>Betaherpesvirinae</taxon>
        <taxon>Roseolovirus</taxon>
        <taxon>Roseolovirus humanbeta6a</taxon>
    </lineage>
</organism>
<reference evidence="1" key="1">
    <citation type="journal article" date="2018" name="J. Virol.">
        <title>Copy number heterogeneity, large origin tandem repeats, and interspecies recombination in HHV-6A and HHV-6B reference strains.</title>
        <authorList>
            <person name="Greninger A.L."/>
            <person name="Roychoudhury P."/>
            <person name="Makhsous N."/>
            <person name="Hanson D."/>
            <person name="Chase J."/>
            <person name="Krueger G."/>
            <person name="Xie H."/>
            <person name="Huang M.-L."/>
            <person name="Saunders L."/>
            <person name="Ablashi D."/>
            <person name="Koelle D.M."/>
            <person name="Cook L."/>
            <person name="Jerome K.R."/>
        </authorList>
    </citation>
    <scope>NUCLEOTIDE SEQUENCE</scope>
    <source>
        <strain evidence="1">CO4</strain>
        <strain evidence="2">CO7</strain>
    </source>
</reference>
<protein>
    <submittedName>
        <fullName evidence="1">Uncharacterized protein</fullName>
    </submittedName>
</protein>
<dbReference type="EMBL" id="MF994819">
    <property type="protein sequence ID" value="AVI08152.1"/>
    <property type="molecule type" value="Genomic_DNA"/>
</dbReference>
<name>A0A2L2QAG6_9BETA</name>
<accession>A0A2L2QAG6</accession>
<proteinExistence type="predicted"/>
<evidence type="ECO:0000313" key="1">
    <source>
        <dbReference type="EMBL" id="AVI08026.1"/>
    </source>
</evidence>
<evidence type="ECO:0000313" key="2">
    <source>
        <dbReference type="EMBL" id="AVI08152.1"/>
    </source>
</evidence>